<feature type="region of interest" description="Disordered" evidence="1">
    <location>
        <begin position="129"/>
        <end position="150"/>
    </location>
</feature>
<keyword evidence="3" id="KW-1185">Reference proteome</keyword>
<feature type="region of interest" description="Disordered" evidence="1">
    <location>
        <begin position="369"/>
        <end position="401"/>
    </location>
</feature>
<dbReference type="EMBL" id="JABCRI010000001">
    <property type="protein sequence ID" value="KAF8413875.1"/>
    <property type="molecule type" value="Genomic_DNA"/>
</dbReference>
<evidence type="ECO:0000313" key="2">
    <source>
        <dbReference type="EMBL" id="KAF8413875.1"/>
    </source>
</evidence>
<feature type="compositionally biased region" description="Polar residues" evidence="1">
    <location>
        <begin position="205"/>
        <end position="216"/>
    </location>
</feature>
<comment type="caution">
    <text evidence="2">The sequence shown here is derived from an EMBL/GenBank/DDBJ whole genome shotgun (WGS) entry which is preliminary data.</text>
</comment>
<dbReference type="OrthoDB" id="1723663at2759"/>
<sequence length="401" mass="44485">MVVTLGPVKFYGSSLPRPRFYTDVKLSEDRIDPPLSILDPFLSWANEAHWSMGGHCFKRVRLQGKIEGNIKKLRAEQEKTIKKNKKKKDESECKDPEILRANIPSSVSPPAAPIITKRRRKLALVDEDSELEGEKEMEDDVLPSGVGSRPRRKLVRKLGADFDKVALESVANGGEKLKGFESNESLEIRGSPLKDKNKKARGNEEITTTPPSSNRNVAVASRTRSQRSEKVEDLPVEDLKGLSLKEKKLQGGKKAKTNVANGSPAGGIRTSPRLSKSDLKILDVNVSGTTVIVVERPTNLEEQIFSTPSLENNPSILCYASRYARYVPLLSLIVPGSAAILQEEECTMLNILISLKLTMKMWVSEQQKGNKLDQSVQSGDDVHGEELEEDDFKPVISKKMS</sequence>
<dbReference type="Proteomes" id="UP000655225">
    <property type="component" value="Unassembled WGS sequence"/>
</dbReference>
<reference evidence="2 3" key="1">
    <citation type="submission" date="2020-04" db="EMBL/GenBank/DDBJ databases">
        <title>Plant Genome Project.</title>
        <authorList>
            <person name="Zhang R.-G."/>
        </authorList>
    </citation>
    <scope>NUCLEOTIDE SEQUENCE [LARGE SCALE GENOMIC DNA]</scope>
    <source>
        <strain evidence="2">YNK0</strain>
        <tissue evidence="2">Leaf</tissue>
    </source>
</reference>
<dbReference type="PANTHER" id="PTHR35103">
    <property type="entry name" value="OS06G0115700 PROTEIN"/>
    <property type="match status" value="1"/>
</dbReference>
<feature type="compositionally biased region" description="Polar residues" evidence="1">
    <location>
        <begin position="369"/>
        <end position="378"/>
    </location>
</feature>
<organism evidence="2 3">
    <name type="scientific">Tetracentron sinense</name>
    <name type="common">Spur-leaf</name>
    <dbReference type="NCBI Taxonomy" id="13715"/>
    <lineage>
        <taxon>Eukaryota</taxon>
        <taxon>Viridiplantae</taxon>
        <taxon>Streptophyta</taxon>
        <taxon>Embryophyta</taxon>
        <taxon>Tracheophyta</taxon>
        <taxon>Spermatophyta</taxon>
        <taxon>Magnoliopsida</taxon>
        <taxon>Trochodendrales</taxon>
        <taxon>Trochodendraceae</taxon>
        <taxon>Tetracentron</taxon>
    </lineage>
</organism>
<dbReference type="PANTHER" id="PTHR35103:SF1">
    <property type="entry name" value="OS06G0115700 PROTEIN"/>
    <property type="match status" value="1"/>
</dbReference>
<protein>
    <submittedName>
        <fullName evidence="2">Uncharacterized protein</fullName>
    </submittedName>
</protein>
<evidence type="ECO:0000313" key="3">
    <source>
        <dbReference type="Proteomes" id="UP000655225"/>
    </source>
</evidence>
<dbReference type="AlphaFoldDB" id="A0A834ZY91"/>
<name>A0A834ZY91_TETSI</name>
<feature type="compositionally biased region" description="Acidic residues" evidence="1">
    <location>
        <begin position="129"/>
        <end position="141"/>
    </location>
</feature>
<accession>A0A834ZY91</accession>
<evidence type="ECO:0000256" key="1">
    <source>
        <dbReference type="SAM" id="MobiDB-lite"/>
    </source>
</evidence>
<feature type="region of interest" description="Disordered" evidence="1">
    <location>
        <begin position="248"/>
        <end position="272"/>
    </location>
</feature>
<proteinExistence type="predicted"/>
<feature type="region of interest" description="Disordered" evidence="1">
    <location>
        <begin position="188"/>
        <end position="234"/>
    </location>
</feature>
<gene>
    <name evidence="2" type="ORF">HHK36_001869</name>
</gene>
<dbReference type="OMA" id="QEEECTM"/>